<accession>A0ACB8BUR8</accession>
<sequence>MPVCHLCSGRSFVDDDALRMHKEAKHPLPHCASCDRSFNSQQSLEQHNEAKHPLTYDCDVCDHKFSSPKSLEQHTEAKHPPTYDCNICDREFSTPKALEQHQEAKHPPTYDCDICDREFQSPESLEQHMSAKHPPWECDDCDRKFCSSEALEQHTAAKHPPTYSCDDCDEVFSSADALQRHTSSKHPTWECDHCDREFSSAQALEQHTAAKHPPTYDCDEVFSSEDALQSHTSSKHPPTYDCDDCDEVFSSTDALQRHTSANHSTWECDHCDREFSSAKALEQHTAAKHPTYDCDICDEEFSSPGALECHTSAKHSTWECEDCDRTFRSPGALEQHATASHPTIYPFNCGECSRTFHSPQAYDHHAAYAHHICDICGKDFPSDDALQAHVDCHTARCESCGLGFVSDSALEEHNMTAHAPTYPCLHCSKAFNTPWSRLLHTNVQHIKYNCDTCSIQFDAPAALLRHKALSHPTPLVRCERCGFVCRSDADLQAHADAEHVSSSWEEEEDTAESLLCNQCSELFGSATALLEHTALVHPAPPCYCTICERAGISPCACNICKRSSVSPEVRGLRTLSEDGHLVPPESTDEMSSVHSGESEDAPEAGEQSEPELTPVAHTQPSRTSLEAYVAASWRAKDLHYRCIQCEENFATDEALQDHYFTAPEDVHPTCPKCERGFVCDVALCVHAEIAHPKLPCGSCGGETFYPEELEKHYLVSWNHFQCFQCDIGLRDRDSFNEHLRTIHSSPEAQRHTLDQWIDTETWTWQGDRFQCYPSRGDADGTTLVDDSVASHKSASPDTNQPINDTLVVGVSDGRALDDATQLPSSVSESKTIPDSDMELESETSSTQDWSEEGNDGRSRLGAEEVAPLPEDDHTEGTSSEASSEGPIRTPVSHSVPVREESEGSWNLAYRLSLPSPTPSEQGSTDGPVPLAPDAQGPDNVDRVQSPLSSQESDDEYFYVSPPTSPLSSSDSEVLVSAEAIPRYVRDNRAYLVATSARTRSPSRSATSSPILLSSVCSSIASLRAPEREAEVTTQPSSPAPTLRFHCRICHKDPCDDLTVTTCGHLFCYRCITTEVMAKSACPVCQKPTLLYCLFHVDATV</sequence>
<keyword evidence="2" id="KW-1185">Reference proteome</keyword>
<name>A0ACB8BUR8_9AGAM</name>
<gene>
    <name evidence="1" type="ORF">BV22DRAFT_1030378</name>
</gene>
<dbReference type="EMBL" id="MU266349">
    <property type="protein sequence ID" value="KAH7928801.1"/>
    <property type="molecule type" value="Genomic_DNA"/>
</dbReference>
<reference evidence="1" key="1">
    <citation type="journal article" date="2021" name="New Phytol.">
        <title>Evolutionary innovations through gain and loss of genes in the ectomycorrhizal Boletales.</title>
        <authorList>
            <person name="Wu G."/>
            <person name="Miyauchi S."/>
            <person name="Morin E."/>
            <person name="Kuo A."/>
            <person name="Drula E."/>
            <person name="Varga T."/>
            <person name="Kohler A."/>
            <person name="Feng B."/>
            <person name="Cao Y."/>
            <person name="Lipzen A."/>
            <person name="Daum C."/>
            <person name="Hundley H."/>
            <person name="Pangilinan J."/>
            <person name="Johnson J."/>
            <person name="Barry K."/>
            <person name="LaButti K."/>
            <person name="Ng V."/>
            <person name="Ahrendt S."/>
            <person name="Min B."/>
            <person name="Choi I.G."/>
            <person name="Park H."/>
            <person name="Plett J.M."/>
            <person name="Magnuson J."/>
            <person name="Spatafora J.W."/>
            <person name="Nagy L.G."/>
            <person name="Henrissat B."/>
            <person name="Grigoriev I.V."/>
            <person name="Yang Z.L."/>
            <person name="Xu J."/>
            <person name="Martin F.M."/>
        </authorList>
    </citation>
    <scope>NUCLEOTIDE SEQUENCE</scope>
    <source>
        <strain evidence="1">KUC20120723A-06</strain>
    </source>
</reference>
<proteinExistence type="predicted"/>
<evidence type="ECO:0000313" key="2">
    <source>
        <dbReference type="Proteomes" id="UP000790709"/>
    </source>
</evidence>
<dbReference type="Proteomes" id="UP000790709">
    <property type="component" value="Unassembled WGS sequence"/>
</dbReference>
<evidence type="ECO:0000313" key="1">
    <source>
        <dbReference type="EMBL" id="KAH7928801.1"/>
    </source>
</evidence>
<organism evidence="1 2">
    <name type="scientific">Leucogyrophana mollusca</name>
    <dbReference type="NCBI Taxonomy" id="85980"/>
    <lineage>
        <taxon>Eukaryota</taxon>
        <taxon>Fungi</taxon>
        <taxon>Dikarya</taxon>
        <taxon>Basidiomycota</taxon>
        <taxon>Agaricomycotina</taxon>
        <taxon>Agaricomycetes</taxon>
        <taxon>Agaricomycetidae</taxon>
        <taxon>Boletales</taxon>
        <taxon>Boletales incertae sedis</taxon>
        <taxon>Leucogyrophana</taxon>
    </lineage>
</organism>
<comment type="caution">
    <text evidence="1">The sequence shown here is derived from an EMBL/GenBank/DDBJ whole genome shotgun (WGS) entry which is preliminary data.</text>
</comment>
<protein>
    <submittedName>
        <fullName evidence="1">Uncharacterized protein</fullName>
    </submittedName>
</protein>